<dbReference type="AlphaFoldDB" id="A0A6N0I3A4"/>
<dbReference type="CDD" id="cd00093">
    <property type="entry name" value="HTH_XRE"/>
    <property type="match status" value="1"/>
</dbReference>
<dbReference type="EMBL" id="CP054550">
    <property type="protein sequence ID" value="QKQ29011.1"/>
    <property type="molecule type" value="Genomic_DNA"/>
</dbReference>
<dbReference type="SMART" id="SM00530">
    <property type="entry name" value="HTH_XRE"/>
    <property type="match status" value="1"/>
</dbReference>
<organism evidence="1 2">
    <name type="scientific">Staphylococcus hominis</name>
    <dbReference type="NCBI Taxonomy" id="1290"/>
    <lineage>
        <taxon>Bacteria</taxon>
        <taxon>Bacillati</taxon>
        <taxon>Bacillota</taxon>
        <taxon>Bacilli</taxon>
        <taxon>Bacillales</taxon>
        <taxon>Staphylococcaceae</taxon>
        <taxon>Staphylococcus</taxon>
    </lineage>
</organism>
<dbReference type="InterPro" id="IPR001387">
    <property type="entry name" value="Cro/C1-type_HTH"/>
</dbReference>
<reference evidence="1 2" key="1">
    <citation type="submission" date="2019-09" db="EMBL/GenBank/DDBJ databases">
        <title>FDA dAtabase for Regulatory Grade micrObial Sequences (FDA-ARGOS): Supporting development and validation of Infectious Disease Dx tests.</title>
        <authorList>
            <person name="Sciortino C."/>
            <person name="Tallon L."/>
            <person name="Sadzewicz L."/>
            <person name="Vavikolanu K."/>
            <person name="Mehta A."/>
            <person name="Aluvathingal J."/>
            <person name="Nadendla S."/>
            <person name="Nandy P."/>
            <person name="Geyer C."/>
            <person name="Yan Y."/>
            <person name="Sichtig H."/>
        </authorList>
    </citation>
    <scope>NUCLEOTIDE SEQUENCE [LARGE SCALE GENOMIC DNA]</scope>
    <source>
        <strain evidence="1 2">FDAARGOS_661</strain>
    </source>
</reference>
<protein>
    <submittedName>
        <fullName evidence="1">Helix-turn-helix transcriptional regulator</fullName>
    </submittedName>
</protein>
<gene>
    <name evidence="1" type="ORF">FOB69_06600</name>
</gene>
<dbReference type="Proteomes" id="UP000509636">
    <property type="component" value="Chromosome"/>
</dbReference>
<evidence type="ECO:0000313" key="2">
    <source>
        <dbReference type="Proteomes" id="UP000509636"/>
    </source>
</evidence>
<dbReference type="InterPro" id="IPR010982">
    <property type="entry name" value="Lambda_DNA-bd_dom_sf"/>
</dbReference>
<accession>A0A6N0I3A4</accession>
<dbReference type="Gene3D" id="1.10.260.40">
    <property type="entry name" value="lambda repressor-like DNA-binding domains"/>
    <property type="match status" value="1"/>
</dbReference>
<evidence type="ECO:0000313" key="1">
    <source>
        <dbReference type="EMBL" id="QKQ29011.1"/>
    </source>
</evidence>
<name>A0A6N0I3A4_STAHO</name>
<dbReference type="GO" id="GO:0003677">
    <property type="term" value="F:DNA binding"/>
    <property type="evidence" value="ECO:0007669"/>
    <property type="project" value="InterPro"/>
</dbReference>
<dbReference type="Pfam" id="PF01381">
    <property type="entry name" value="HTH_3"/>
    <property type="match status" value="1"/>
</dbReference>
<sequence length="292" mass="34481">MLRRKIMYSYNKEEVGKRIKSIRQQKGLTQESFGELFGASKGNVATWEKGISLPNASRLREIADLVSITVEELLYGEFVDNFQLVKLLNNNPNELEIMIKSNIKAFFNLLDDFEYYEYTIVIPKSQRFYFVKLQNRILLAISLENKSTYQEKDNKDKLINRMTDVVMHNLQNDNDSMNEMLYKSDIINNLVALINLESKEFKNIILFLIDILETIGKQYPKILSFMLNRKLDILSNEINDYFVINNTTKNSKENIDDEIFDKNLVIDTVSYEKYKYLQNQIFDLKKYINKNF</sequence>
<dbReference type="PROSITE" id="PS50943">
    <property type="entry name" value="HTH_CROC1"/>
    <property type="match status" value="1"/>
</dbReference>
<dbReference type="SUPFAM" id="SSF47413">
    <property type="entry name" value="lambda repressor-like DNA-binding domains"/>
    <property type="match status" value="1"/>
</dbReference>
<proteinExistence type="predicted"/>